<comment type="caution">
    <text evidence="4">The sequence shown here is derived from an EMBL/GenBank/DDBJ whole genome shotgun (WGS) entry which is preliminary data.</text>
</comment>
<feature type="region of interest" description="Disordered" evidence="3">
    <location>
        <begin position="50"/>
        <end position="72"/>
    </location>
</feature>
<dbReference type="GO" id="GO:0033588">
    <property type="term" value="C:elongator holoenzyme complex"/>
    <property type="evidence" value="ECO:0007669"/>
    <property type="project" value="InterPro"/>
</dbReference>
<reference evidence="4" key="1">
    <citation type="journal article" date="2020" name="Stud. Mycol.">
        <title>101 Dothideomycetes genomes: a test case for predicting lifestyles and emergence of pathogens.</title>
        <authorList>
            <person name="Haridas S."/>
            <person name="Albert R."/>
            <person name="Binder M."/>
            <person name="Bloem J."/>
            <person name="Labutti K."/>
            <person name="Salamov A."/>
            <person name="Andreopoulos B."/>
            <person name="Baker S."/>
            <person name="Barry K."/>
            <person name="Bills G."/>
            <person name="Bluhm B."/>
            <person name="Cannon C."/>
            <person name="Castanera R."/>
            <person name="Culley D."/>
            <person name="Daum C."/>
            <person name="Ezra D."/>
            <person name="Gonzalez J."/>
            <person name="Henrissat B."/>
            <person name="Kuo A."/>
            <person name="Liang C."/>
            <person name="Lipzen A."/>
            <person name="Lutzoni F."/>
            <person name="Magnuson J."/>
            <person name="Mondo S."/>
            <person name="Nolan M."/>
            <person name="Ohm R."/>
            <person name="Pangilinan J."/>
            <person name="Park H.-J."/>
            <person name="Ramirez L."/>
            <person name="Alfaro M."/>
            <person name="Sun H."/>
            <person name="Tritt A."/>
            <person name="Yoshinaga Y."/>
            <person name="Zwiers L.-H."/>
            <person name="Turgeon B."/>
            <person name="Goodwin S."/>
            <person name="Spatafora J."/>
            <person name="Crous P."/>
            <person name="Grigoriev I."/>
        </authorList>
    </citation>
    <scope>NUCLEOTIDE SEQUENCE</scope>
    <source>
        <strain evidence="4">CBS 101060</strain>
    </source>
</reference>
<evidence type="ECO:0000256" key="3">
    <source>
        <dbReference type="SAM" id="MobiDB-lite"/>
    </source>
</evidence>
<feature type="region of interest" description="Disordered" evidence="3">
    <location>
        <begin position="125"/>
        <end position="187"/>
    </location>
</feature>
<evidence type="ECO:0000256" key="1">
    <source>
        <dbReference type="ARBA" id="ARBA00005043"/>
    </source>
</evidence>
<dbReference type="PANTHER" id="PTHR16184">
    <property type="entry name" value="ELONGATOR COMPLEX PROTEIN 6"/>
    <property type="match status" value="1"/>
</dbReference>
<dbReference type="AlphaFoldDB" id="A0A9P4VPQ7"/>
<evidence type="ECO:0000256" key="2">
    <source>
        <dbReference type="ARBA" id="ARBA00008837"/>
    </source>
</evidence>
<protein>
    <submittedName>
        <fullName evidence="4">Uncharacterized protein</fullName>
    </submittedName>
</protein>
<evidence type="ECO:0000313" key="4">
    <source>
        <dbReference type="EMBL" id="KAF2839053.1"/>
    </source>
</evidence>
<dbReference type="Gene3D" id="3.40.50.300">
    <property type="entry name" value="P-loop containing nucleotide triphosphate hydrolases"/>
    <property type="match status" value="1"/>
</dbReference>
<organism evidence="4 5">
    <name type="scientific">Patellaria atrata CBS 101060</name>
    <dbReference type="NCBI Taxonomy" id="1346257"/>
    <lineage>
        <taxon>Eukaryota</taxon>
        <taxon>Fungi</taxon>
        <taxon>Dikarya</taxon>
        <taxon>Ascomycota</taxon>
        <taxon>Pezizomycotina</taxon>
        <taxon>Dothideomycetes</taxon>
        <taxon>Dothideomycetes incertae sedis</taxon>
        <taxon>Patellariales</taxon>
        <taxon>Patellariaceae</taxon>
        <taxon>Patellaria</taxon>
    </lineage>
</organism>
<dbReference type="InterPro" id="IPR018627">
    <property type="entry name" value="ELP6"/>
</dbReference>
<dbReference type="CDD" id="cd19495">
    <property type="entry name" value="Elp6"/>
    <property type="match status" value="1"/>
</dbReference>
<dbReference type="OrthoDB" id="9995306at2759"/>
<name>A0A9P4VPQ7_9PEZI</name>
<feature type="compositionally biased region" description="Low complexity" evidence="3">
    <location>
        <begin position="169"/>
        <end position="180"/>
    </location>
</feature>
<keyword evidence="5" id="KW-1185">Reference proteome</keyword>
<dbReference type="PANTHER" id="PTHR16184:SF6">
    <property type="entry name" value="ELONGATOR COMPLEX PROTEIN 6"/>
    <property type="match status" value="1"/>
</dbReference>
<dbReference type="InterPro" id="IPR027417">
    <property type="entry name" value="P-loop_NTPase"/>
</dbReference>
<feature type="compositionally biased region" description="Polar residues" evidence="3">
    <location>
        <begin position="134"/>
        <end position="154"/>
    </location>
</feature>
<evidence type="ECO:0000313" key="5">
    <source>
        <dbReference type="Proteomes" id="UP000799429"/>
    </source>
</evidence>
<comment type="pathway">
    <text evidence="1">tRNA modification; 5-methoxycarbonylmethyl-2-thiouridine-tRNA biosynthesis.</text>
</comment>
<dbReference type="EMBL" id="MU006095">
    <property type="protein sequence ID" value="KAF2839053.1"/>
    <property type="molecule type" value="Genomic_DNA"/>
</dbReference>
<gene>
    <name evidence="4" type="ORF">M501DRAFT_1003602</name>
</gene>
<accession>A0A9P4VPQ7</accession>
<dbReference type="Proteomes" id="UP000799429">
    <property type="component" value="Unassembled WGS sequence"/>
</dbReference>
<sequence length="371" mass="40263">MPSSRIPRLLEPYTSIGPDESLVLLTSILGASTNWLVIRFICAVLDSPKSQYGSRSAQDRREEDGVTGIPPGDGETAVVLVSWLRDRKFWSTECRRAGGLDIPRLVQQKRFTFVDGLTSLFLPKTETQSEDHSPSQITPSRVTSTPYRTANSITPRGPHISPRQVQGGTTVQESRTTSTTPEDAGQFTLTSPTLEHVQDVISRVINNLKTSPSTPTDASPKKIVLILDSPDFLLAATSLDPNALQSSILHLRSLAHSTVISLAADSPLISSSISDPTISTPLERNHAGFAIGMAHQARFVMSLRLLETGFAKDVSGVIRITVGDRDDYEDEETRGNASGESSELVEKEVLYHVGRDGGVNVFERSEGTGRG</sequence>
<proteinExistence type="inferred from homology"/>
<dbReference type="GO" id="GO:0002098">
    <property type="term" value="P:tRNA wobble uridine modification"/>
    <property type="evidence" value="ECO:0007669"/>
    <property type="project" value="InterPro"/>
</dbReference>
<comment type="similarity">
    <text evidence="2">Belongs to the ELP6 family.</text>
</comment>